<sequence length="406" mass="43887">MQSLINRLLMVVLAIAALVIVGLVGWRTALDHFAGAWTHAPEDAPWVLTDSAHELVDSAFADIGKKTVVDYRIDVLSSGQPLAPGVKVQAQIAADNDKSGSPLAWLSARIREHAAGIRDAPRADAEYLSRVLRQMQAMPGDYRGWLLARDAVYGPDGKRDDDATLDYVANDYVVWLAEQAPDRLTPVVSIHPYRRDALDALARWAKAGVKRVSWQPVAQHIDLDDPKVAAFYAALVKHDMVLYLPVGFHSADNGASGWIGASVLRAPLAAGVNTIISIGGADSGDGRAVMPGLFALLRDPTLGEHLFIDLAGVLAPAQLNSVLAPLLQHPQFFDHLRYASGYPEPAIAAAISLDALADRGFIDPALIEPLRAIYDVNPMLFAFVTLRQVHLPATELTLPASVFFRS</sequence>
<keyword evidence="1" id="KW-0472">Membrane</keyword>
<dbReference type="InterPro" id="IPR032466">
    <property type="entry name" value="Metal_Hydrolase"/>
</dbReference>
<protein>
    <recommendedName>
        <fullName evidence="4">Amidohydrolase</fullName>
    </recommendedName>
</protein>
<evidence type="ECO:0000313" key="3">
    <source>
        <dbReference type="Proteomes" id="UP001595462"/>
    </source>
</evidence>
<dbReference type="RefSeq" id="WP_380688654.1">
    <property type="nucleotide sequence ID" value="NZ_JBHRSS010000003.1"/>
</dbReference>
<dbReference type="Gene3D" id="3.20.20.140">
    <property type="entry name" value="Metal-dependent hydrolases"/>
    <property type="match status" value="1"/>
</dbReference>
<comment type="caution">
    <text evidence="2">The sequence shown here is derived from an EMBL/GenBank/DDBJ whole genome shotgun (WGS) entry which is preliminary data.</text>
</comment>
<evidence type="ECO:0008006" key="4">
    <source>
        <dbReference type="Google" id="ProtNLM"/>
    </source>
</evidence>
<feature type="transmembrane region" description="Helical" evidence="1">
    <location>
        <begin position="7"/>
        <end position="26"/>
    </location>
</feature>
<evidence type="ECO:0000313" key="2">
    <source>
        <dbReference type="EMBL" id="MFC3104047.1"/>
    </source>
</evidence>
<dbReference type="SUPFAM" id="SSF51556">
    <property type="entry name" value="Metallo-dependent hydrolases"/>
    <property type="match status" value="1"/>
</dbReference>
<accession>A0ABV7EMT6</accession>
<evidence type="ECO:0000256" key="1">
    <source>
        <dbReference type="SAM" id="Phobius"/>
    </source>
</evidence>
<keyword evidence="1" id="KW-1133">Transmembrane helix</keyword>
<gene>
    <name evidence="2" type="ORF">ACFOSU_09095</name>
</gene>
<proteinExistence type="predicted"/>
<keyword evidence="1" id="KW-0812">Transmembrane</keyword>
<keyword evidence="3" id="KW-1185">Reference proteome</keyword>
<organism evidence="2 3">
    <name type="scientific">Salinisphaera aquimarina</name>
    <dbReference type="NCBI Taxonomy" id="2094031"/>
    <lineage>
        <taxon>Bacteria</taxon>
        <taxon>Pseudomonadati</taxon>
        <taxon>Pseudomonadota</taxon>
        <taxon>Gammaproteobacteria</taxon>
        <taxon>Salinisphaerales</taxon>
        <taxon>Salinisphaeraceae</taxon>
        <taxon>Salinisphaera</taxon>
    </lineage>
</organism>
<dbReference type="EMBL" id="JBHRSS010000003">
    <property type="protein sequence ID" value="MFC3104047.1"/>
    <property type="molecule type" value="Genomic_DNA"/>
</dbReference>
<reference evidence="3" key="1">
    <citation type="journal article" date="2019" name="Int. J. Syst. Evol. Microbiol.">
        <title>The Global Catalogue of Microorganisms (GCM) 10K type strain sequencing project: providing services to taxonomists for standard genome sequencing and annotation.</title>
        <authorList>
            <consortium name="The Broad Institute Genomics Platform"/>
            <consortium name="The Broad Institute Genome Sequencing Center for Infectious Disease"/>
            <person name="Wu L."/>
            <person name="Ma J."/>
        </authorList>
    </citation>
    <scope>NUCLEOTIDE SEQUENCE [LARGE SCALE GENOMIC DNA]</scope>
    <source>
        <strain evidence="3">KCTC 52640</strain>
    </source>
</reference>
<dbReference type="Proteomes" id="UP001595462">
    <property type="component" value="Unassembled WGS sequence"/>
</dbReference>
<name>A0ABV7EMT6_9GAMM</name>